<reference evidence="1 2" key="1">
    <citation type="journal article" date="2021" name="Sci. Rep.">
        <title>The distribution of antibiotic resistance genes in chicken gut microbiota commensals.</title>
        <authorList>
            <person name="Juricova H."/>
            <person name="Matiasovicova J."/>
            <person name="Kubasova T."/>
            <person name="Cejkova D."/>
            <person name="Rychlik I."/>
        </authorList>
    </citation>
    <scope>NUCLEOTIDE SEQUENCE [LARGE SCALE GENOMIC DNA]</scope>
    <source>
        <strain evidence="1 2">An829</strain>
    </source>
</reference>
<proteinExistence type="predicted"/>
<dbReference type="EMBL" id="JACJJC010000009">
    <property type="protein sequence ID" value="MBM6704215.1"/>
    <property type="molecule type" value="Genomic_DNA"/>
</dbReference>
<sequence>MINGTRDENLDSREVLDRTEAFMADTLTIRRKKEVMPTMLTRLSIPEGRVKTVQDLERYIHDRTQVSEDEKSLSFEHGELTIRIFQSAGGGWRISSSTAAGRVQSRPCPIAGEFFSVFITPRIRNARRAAQSAVKSLSGVGAAAAATA</sequence>
<keyword evidence="2" id="KW-1185">Reference proteome</keyword>
<evidence type="ECO:0000313" key="1">
    <source>
        <dbReference type="EMBL" id="MBM6704215.1"/>
    </source>
</evidence>
<dbReference type="RefSeq" id="WP_205102700.1">
    <property type="nucleotide sequence ID" value="NZ_JACJJC010000009.1"/>
</dbReference>
<organism evidence="1 2">
    <name type="scientific">Sutterella massiliensis</name>
    <dbReference type="NCBI Taxonomy" id="1816689"/>
    <lineage>
        <taxon>Bacteria</taxon>
        <taxon>Pseudomonadati</taxon>
        <taxon>Pseudomonadota</taxon>
        <taxon>Betaproteobacteria</taxon>
        <taxon>Burkholderiales</taxon>
        <taxon>Sutterellaceae</taxon>
        <taxon>Sutterella</taxon>
    </lineage>
</organism>
<comment type="caution">
    <text evidence="1">The sequence shown here is derived from an EMBL/GenBank/DDBJ whole genome shotgun (WGS) entry which is preliminary data.</text>
</comment>
<evidence type="ECO:0000313" key="2">
    <source>
        <dbReference type="Proteomes" id="UP000715095"/>
    </source>
</evidence>
<protein>
    <submittedName>
        <fullName evidence="1">Uncharacterized protein</fullName>
    </submittedName>
</protein>
<gene>
    <name evidence="1" type="ORF">H6A60_06925</name>
</gene>
<dbReference type="Proteomes" id="UP000715095">
    <property type="component" value="Unassembled WGS sequence"/>
</dbReference>
<name>A0ABS2DU17_9BURK</name>
<accession>A0ABS2DU17</accession>